<gene>
    <name evidence="3" type="ORF">JX265_011448</name>
</gene>
<reference evidence="3" key="1">
    <citation type="submission" date="2021-03" db="EMBL/GenBank/DDBJ databases">
        <title>Revisited historic fungal species revealed as producer of novel bioactive compounds through whole genome sequencing and comparative genomics.</title>
        <authorList>
            <person name="Vignolle G.A."/>
            <person name="Hochenegger N."/>
            <person name="Mach R.L."/>
            <person name="Mach-Aigner A.R."/>
            <person name="Javad Rahimi M."/>
            <person name="Salim K.A."/>
            <person name="Chan C.M."/>
            <person name="Lim L.B.L."/>
            <person name="Cai F."/>
            <person name="Druzhinina I.S."/>
            <person name="U'Ren J.M."/>
            <person name="Derntl C."/>
        </authorList>
    </citation>
    <scope>NUCLEOTIDE SEQUENCE</scope>
    <source>
        <strain evidence="3">TUCIM 5799</strain>
    </source>
</reference>
<feature type="domain" description="Heterokaryon incompatibility" evidence="2">
    <location>
        <begin position="137"/>
        <end position="260"/>
    </location>
</feature>
<dbReference type="EMBL" id="JAFIMR010000042">
    <property type="protein sequence ID" value="KAI1856807.1"/>
    <property type="molecule type" value="Genomic_DNA"/>
</dbReference>
<feature type="compositionally biased region" description="Polar residues" evidence="1">
    <location>
        <begin position="375"/>
        <end position="394"/>
    </location>
</feature>
<evidence type="ECO:0000313" key="3">
    <source>
        <dbReference type="EMBL" id="KAI1856807.1"/>
    </source>
</evidence>
<comment type="caution">
    <text evidence="3">The sequence shown here is derived from an EMBL/GenBank/DDBJ whole genome shotgun (WGS) entry which is preliminary data.</text>
</comment>
<evidence type="ECO:0000259" key="2">
    <source>
        <dbReference type="Pfam" id="PF06985"/>
    </source>
</evidence>
<dbReference type="Pfam" id="PF06985">
    <property type="entry name" value="HET"/>
    <property type="match status" value="1"/>
</dbReference>
<sequence length="404" mass="45909">MESMESRGPSGVQFRKLDPSRSEIRLLQLQPADDIDQAPVARLINVALTDKIEYLAISCLLSGTETENIIINDNNIAVPASLGQILRHVRAVFLDPPAQPGRPWSPTQTKNKRPNWLKEALRQVKSVFGDSQGGRDDEKTLYVWFDALCIDHRNPQEEAQKLTHMGMVYRSAQMVVGWLGPKGELTDVSLEILQHVEAAMPPNFGEPEDKRLHPENYAPQHQWLQKVAYLWSQGLEGPYYPALVDFTGRPLFHRTWLIDEIAMARYPIFLIGDRLVSWKQVITLNRLLEELTNESLVFPPGLRSVAQSWPLGTVYTMLKHYENRIRDEEKNTRLGVLKQVEMKKQKEQAREISGAGEMAQTEFRRKGSIAPSITYEPTSFEASRETIGQASSIDNSRRITGRAL</sequence>
<dbReference type="PANTHER" id="PTHR24148">
    <property type="entry name" value="ANKYRIN REPEAT DOMAIN-CONTAINING PROTEIN 39 HOMOLOG-RELATED"/>
    <property type="match status" value="1"/>
</dbReference>
<dbReference type="PANTHER" id="PTHR24148:SF73">
    <property type="entry name" value="HET DOMAIN PROTEIN (AFU_ORTHOLOGUE AFUA_8G01020)"/>
    <property type="match status" value="1"/>
</dbReference>
<organism evidence="3 4">
    <name type="scientific">Neoarthrinium moseri</name>
    <dbReference type="NCBI Taxonomy" id="1658444"/>
    <lineage>
        <taxon>Eukaryota</taxon>
        <taxon>Fungi</taxon>
        <taxon>Dikarya</taxon>
        <taxon>Ascomycota</taxon>
        <taxon>Pezizomycotina</taxon>
        <taxon>Sordariomycetes</taxon>
        <taxon>Xylariomycetidae</taxon>
        <taxon>Amphisphaeriales</taxon>
        <taxon>Apiosporaceae</taxon>
        <taxon>Neoarthrinium</taxon>
    </lineage>
</organism>
<feature type="region of interest" description="Disordered" evidence="1">
    <location>
        <begin position="348"/>
        <end position="404"/>
    </location>
</feature>
<evidence type="ECO:0000313" key="4">
    <source>
        <dbReference type="Proteomes" id="UP000829685"/>
    </source>
</evidence>
<protein>
    <recommendedName>
        <fullName evidence="2">Heterokaryon incompatibility domain-containing protein</fullName>
    </recommendedName>
</protein>
<dbReference type="Proteomes" id="UP000829685">
    <property type="component" value="Unassembled WGS sequence"/>
</dbReference>
<dbReference type="InterPro" id="IPR052895">
    <property type="entry name" value="HetReg/Transcr_Mod"/>
</dbReference>
<dbReference type="AlphaFoldDB" id="A0A9P9WC55"/>
<name>A0A9P9WC55_9PEZI</name>
<keyword evidence="4" id="KW-1185">Reference proteome</keyword>
<dbReference type="InterPro" id="IPR010730">
    <property type="entry name" value="HET"/>
</dbReference>
<proteinExistence type="predicted"/>
<dbReference type="OrthoDB" id="5386682at2759"/>
<accession>A0A9P9WC55</accession>
<evidence type="ECO:0000256" key="1">
    <source>
        <dbReference type="SAM" id="MobiDB-lite"/>
    </source>
</evidence>